<evidence type="ECO:0000313" key="6">
    <source>
        <dbReference type="Proteomes" id="UP001203338"/>
    </source>
</evidence>
<evidence type="ECO:0000256" key="3">
    <source>
        <dbReference type="SAM" id="Phobius"/>
    </source>
</evidence>
<comment type="caution">
    <text evidence="5">The sequence shown here is derived from an EMBL/GenBank/DDBJ whole genome shotgun (WGS) entry which is preliminary data.</text>
</comment>
<dbReference type="PANTHER" id="PTHR47870">
    <property type="entry name" value="CYTOCHROME C-TYPE BIOGENESIS PROTEIN CCMH"/>
    <property type="match status" value="1"/>
</dbReference>
<dbReference type="NCBIfam" id="TIGR03142">
    <property type="entry name" value="cytochro_ccmI"/>
    <property type="match status" value="1"/>
</dbReference>
<evidence type="ECO:0000256" key="1">
    <source>
        <dbReference type="ARBA" id="ARBA00004196"/>
    </source>
</evidence>
<evidence type="ECO:0000313" key="5">
    <source>
        <dbReference type="EMBL" id="MCL6271651.1"/>
    </source>
</evidence>
<dbReference type="InterPro" id="IPR017560">
    <property type="entry name" value="Cyt_c_biogenesis_CcmI"/>
</dbReference>
<dbReference type="Pfam" id="PF23892">
    <property type="entry name" value="Ig_CycH"/>
    <property type="match status" value="1"/>
</dbReference>
<keyword evidence="2" id="KW-0201">Cytochrome c-type biogenesis</keyword>
<dbReference type="Proteomes" id="UP001203338">
    <property type="component" value="Unassembled WGS sequence"/>
</dbReference>
<comment type="subcellular location">
    <subcellularLocation>
        <location evidence="1">Cell envelope</location>
    </subcellularLocation>
</comment>
<sequence>MTLFWILAIALVVLALLFVVVPLMHYRKKPVPCEGDVDRKKVNLSLHKARIAALDKQLASGELKREEYDTQRAEMEKELLADMDAVEAEAEVKVGKSEITLPLIFVALIPLIAFGMYYQFGSVRQVEQKVALQQLSREQDPTQALAQIEQIVADFPEDYQTRYMLAGMYMSRGQFDRAAVQYRTVIRQVGEQAEPLAQLAQALFLANENQINIEIETIVKRALIADPDNTTALGLKGISAYEKGDYRNAVATWEKLLPMTRKPQARDALRAGIKRAREALGENVNEGGVSTAVDSAVQVQVSLDESLQSLPPQTRVFVYARPQGQKMPLAIVSLSVRDLPGTVVLDDSMMMTEGMKLSDFKLVDIVVRISKDGSVMQPDYEARLEGVEVGSDSVSKVTVSTNGS</sequence>
<feature type="domain" description="Cytochrome c-type biogenesis protein H Ig-like" evidence="4">
    <location>
        <begin position="297"/>
        <end position="399"/>
    </location>
</feature>
<feature type="transmembrane region" description="Helical" evidence="3">
    <location>
        <begin position="99"/>
        <end position="120"/>
    </location>
</feature>
<keyword evidence="6" id="KW-1185">Reference proteome</keyword>
<dbReference type="EMBL" id="JAMFLX010000029">
    <property type="protein sequence ID" value="MCL6271651.1"/>
    <property type="molecule type" value="Genomic_DNA"/>
</dbReference>
<accession>A0ABT0PK79</accession>
<dbReference type="SUPFAM" id="SSF48452">
    <property type="entry name" value="TPR-like"/>
    <property type="match status" value="1"/>
</dbReference>
<dbReference type="Pfam" id="PF14559">
    <property type="entry name" value="TPR_19"/>
    <property type="match status" value="1"/>
</dbReference>
<keyword evidence="3" id="KW-1133">Transmembrane helix</keyword>
<dbReference type="InterPro" id="IPR051263">
    <property type="entry name" value="C-type_cytochrome_biogenesis"/>
</dbReference>
<evidence type="ECO:0000256" key="2">
    <source>
        <dbReference type="ARBA" id="ARBA00022748"/>
    </source>
</evidence>
<feature type="transmembrane region" description="Helical" evidence="3">
    <location>
        <begin position="6"/>
        <end position="24"/>
    </location>
</feature>
<dbReference type="Gene3D" id="1.25.40.10">
    <property type="entry name" value="Tetratricopeptide repeat domain"/>
    <property type="match status" value="1"/>
</dbReference>
<keyword evidence="3" id="KW-0472">Membrane</keyword>
<organism evidence="5 6">
    <name type="scientific">Parendozoicomonas callyspongiae</name>
    <dbReference type="NCBI Taxonomy" id="2942213"/>
    <lineage>
        <taxon>Bacteria</taxon>
        <taxon>Pseudomonadati</taxon>
        <taxon>Pseudomonadota</taxon>
        <taxon>Gammaproteobacteria</taxon>
        <taxon>Oceanospirillales</taxon>
        <taxon>Endozoicomonadaceae</taxon>
        <taxon>Parendozoicomonas</taxon>
    </lineage>
</organism>
<protein>
    <submittedName>
        <fullName evidence="5">C-type cytochrome biogenesis protein CcmI</fullName>
    </submittedName>
</protein>
<gene>
    <name evidence="5" type="primary">ccmI</name>
    <name evidence="5" type="ORF">M3P05_17170</name>
</gene>
<keyword evidence="3" id="KW-0812">Transmembrane</keyword>
<evidence type="ECO:0000259" key="4">
    <source>
        <dbReference type="Pfam" id="PF23892"/>
    </source>
</evidence>
<dbReference type="InterPro" id="IPR056412">
    <property type="entry name" value="Ig_CycH"/>
</dbReference>
<name>A0ABT0PK79_9GAMM</name>
<dbReference type="InterPro" id="IPR011990">
    <property type="entry name" value="TPR-like_helical_dom_sf"/>
</dbReference>
<proteinExistence type="predicted"/>
<dbReference type="PANTHER" id="PTHR47870:SF4">
    <property type="entry name" value="CYTOCHROME C-TYPE BIOGENESIS PROTEIN CYCH"/>
    <property type="match status" value="1"/>
</dbReference>
<dbReference type="RefSeq" id="WP_249701285.1">
    <property type="nucleotide sequence ID" value="NZ_JAMFLX010000029.1"/>
</dbReference>
<reference evidence="5 6" key="1">
    <citation type="submission" date="2022-05" db="EMBL/GenBank/DDBJ databases">
        <authorList>
            <person name="Park J.-S."/>
        </authorList>
    </citation>
    <scope>NUCLEOTIDE SEQUENCE [LARGE SCALE GENOMIC DNA]</scope>
    <source>
        <strain evidence="5 6">2012CJ34-2</strain>
    </source>
</reference>